<evidence type="ECO:0000313" key="2">
    <source>
        <dbReference type="Proteomes" id="UP000322699"/>
    </source>
</evidence>
<dbReference type="AlphaFoldDB" id="A0A5B1CDP5"/>
<name>A0A5B1CDP5_9BACT</name>
<keyword evidence="2" id="KW-1185">Reference proteome</keyword>
<sequence>MALTLAPNGNAVKNFGPGKYVFVRLTAWASPRASTRRTTRGAMPNAVKQFRGPGRCPNGTYFSPGWPVST</sequence>
<dbReference type="EMBL" id="VRLW01000001">
    <property type="protein sequence ID" value="KAA1259238.1"/>
    <property type="molecule type" value="Genomic_DNA"/>
</dbReference>
<gene>
    <name evidence="1" type="ORF">LF1_17670</name>
</gene>
<evidence type="ECO:0000313" key="1">
    <source>
        <dbReference type="EMBL" id="KAA1259238.1"/>
    </source>
</evidence>
<organism evidence="1 2">
    <name type="scientific">Rubripirellula obstinata</name>
    <dbReference type="NCBI Taxonomy" id="406547"/>
    <lineage>
        <taxon>Bacteria</taxon>
        <taxon>Pseudomonadati</taxon>
        <taxon>Planctomycetota</taxon>
        <taxon>Planctomycetia</taxon>
        <taxon>Pirellulales</taxon>
        <taxon>Pirellulaceae</taxon>
        <taxon>Rubripirellula</taxon>
    </lineage>
</organism>
<protein>
    <submittedName>
        <fullName evidence="1">Uncharacterized protein</fullName>
    </submittedName>
</protein>
<accession>A0A5B1CDP5</accession>
<reference evidence="1 2" key="1">
    <citation type="submission" date="2019-08" db="EMBL/GenBank/DDBJ databases">
        <title>Deep-cultivation of Planctomycetes and their phenomic and genomic characterization uncovers novel biology.</title>
        <authorList>
            <person name="Wiegand S."/>
            <person name="Jogler M."/>
            <person name="Boedeker C."/>
            <person name="Pinto D."/>
            <person name="Vollmers J."/>
            <person name="Rivas-Marin E."/>
            <person name="Kohn T."/>
            <person name="Peeters S.H."/>
            <person name="Heuer A."/>
            <person name="Rast P."/>
            <person name="Oberbeckmann S."/>
            <person name="Bunk B."/>
            <person name="Jeske O."/>
            <person name="Meyerdierks A."/>
            <person name="Storesund J.E."/>
            <person name="Kallscheuer N."/>
            <person name="Luecker S."/>
            <person name="Lage O.M."/>
            <person name="Pohl T."/>
            <person name="Merkel B.J."/>
            <person name="Hornburger P."/>
            <person name="Mueller R.-W."/>
            <person name="Bruemmer F."/>
            <person name="Labrenz M."/>
            <person name="Spormann A.M."/>
            <person name="Op Den Camp H."/>
            <person name="Overmann J."/>
            <person name="Amann R."/>
            <person name="Jetten M.S.M."/>
            <person name="Mascher T."/>
            <person name="Medema M.H."/>
            <person name="Devos D.P."/>
            <person name="Kaster A.-K."/>
            <person name="Ovreas L."/>
            <person name="Rohde M."/>
            <person name="Galperin M.Y."/>
            <person name="Jogler C."/>
        </authorList>
    </citation>
    <scope>NUCLEOTIDE SEQUENCE [LARGE SCALE GENOMIC DNA]</scope>
    <source>
        <strain evidence="1 2">LF1</strain>
    </source>
</reference>
<comment type="caution">
    <text evidence="1">The sequence shown here is derived from an EMBL/GenBank/DDBJ whole genome shotgun (WGS) entry which is preliminary data.</text>
</comment>
<proteinExistence type="predicted"/>
<dbReference type="Proteomes" id="UP000322699">
    <property type="component" value="Unassembled WGS sequence"/>
</dbReference>